<accession>A0A699Z8V9</accession>
<evidence type="ECO:0000313" key="2">
    <source>
        <dbReference type="EMBL" id="GFH19073.1"/>
    </source>
</evidence>
<comment type="caution">
    <text evidence="2">The sequence shown here is derived from an EMBL/GenBank/DDBJ whole genome shotgun (WGS) entry which is preliminary data.</text>
</comment>
<reference evidence="2 3" key="1">
    <citation type="submission" date="2020-02" db="EMBL/GenBank/DDBJ databases">
        <title>Draft genome sequence of Haematococcus lacustris strain NIES-144.</title>
        <authorList>
            <person name="Morimoto D."/>
            <person name="Nakagawa S."/>
            <person name="Yoshida T."/>
            <person name="Sawayama S."/>
        </authorList>
    </citation>
    <scope>NUCLEOTIDE SEQUENCE [LARGE SCALE GENOMIC DNA]</scope>
    <source>
        <strain evidence="2 3">NIES-144</strain>
    </source>
</reference>
<evidence type="ECO:0000256" key="1">
    <source>
        <dbReference type="SAM" id="MobiDB-lite"/>
    </source>
</evidence>
<sequence>MLLCNRCGIHYMRHRKLPGPKKEASSSGSQAARLGFGAAAAQQAMKRTASELWELGPCWSTVDISSTLACTETRHPSRSCSGPLPAALQLVLEPAGDPLGCAQVLVLPKACVRRPPLRSGPTQRRSSHMQPGQPPAALPLGSHRSTGLTQLGAPPTSGWWGSVLPPQLLA</sequence>
<dbReference type="EMBL" id="BLLF01001402">
    <property type="protein sequence ID" value="GFH19073.1"/>
    <property type="molecule type" value="Genomic_DNA"/>
</dbReference>
<evidence type="ECO:0000313" key="3">
    <source>
        <dbReference type="Proteomes" id="UP000485058"/>
    </source>
</evidence>
<organism evidence="2 3">
    <name type="scientific">Haematococcus lacustris</name>
    <name type="common">Green alga</name>
    <name type="synonym">Haematococcus pluvialis</name>
    <dbReference type="NCBI Taxonomy" id="44745"/>
    <lineage>
        <taxon>Eukaryota</taxon>
        <taxon>Viridiplantae</taxon>
        <taxon>Chlorophyta</taxon>
        <taxon>core chlorophytes</taxon>
        <taxon>Chlorophyceae</taxon>
        <taxon>CS clade</taxon>
        <taxon>Chlamydomonadales</taxon>
        <taxon>Haematococcaceae</taxon>
        <taxon>Haematococcus</taxon>
    </lineage>
</organism>
<feature type="region of interest" description="Disordered" evidence="1">
    <location>
        <begin position="114"/>
        <end position="156"/>
    </location>
</feature>
<gene>
    <name evidence="2" type="ORF">HaLaN_15964</name>
</gene>
<dbReference type="AlphaFoldDB" id="A0A699Z8V9"/>
<keyword evidence="3" id="KW-1185">Reference proteome</keyword>
<feature type="compositionally biased region" description="Polar residues" evidence="1">
    <location>
        <begin position="120"/>
        <end position="130"/>
    </location>
</feature>
<dbReference type="Proteomes" id="UP000485058">
    <property type="component" value="Unassembled WGS sequence"/>
</dbReference>
<name>A0A699Z8V9_HAELA</name>
<proteinExistence type="predicted"/>
<protein>
    <submittedName>
        <fullName evidence="2">Uncharacterized protein</fullName>
    </submittedName>
</protein>